<evidence type="ECO:0000313" key="2">
    <source>
        <dbReference type="EMBL" id="MBM6850577.1"/>
    </source>
</evidence>
<dbReference type="RefSeq" id="WP_204802712.1">
    <property type="nucleotide sequence ID" value="NZ_JACSNX010000003.1"/>
</dbReference>
<keyword evidence="1" id="KW-1133">Transmembrane helix</keyword>
<reference evidence="2 3" key="1">
    <citation type="journal article" date="2021" name="Sci. Rep.">
        <title>The distribution of antibiotic resistance genes in chicken gut microbiota commensals.</title>
        <authorList>
            <person name="Juricova H."/>
            <person name="Matiasovicova J."/>
            <person name="Kubasova T."/>
            <person name="Cejkova D."/>
            <person name="Rychlik I."/>
        </authorList>
    </citation>
    <scope>NUCLEOTIDE SEQUENCE [LARGE SCALE GENOMIC DNA]</scope>
    <source>
        <strain evidence="2 3">An411</strain>
    </source>
</reference>
<keyword evidence="3" id="KW-1185">Reference proteome</keyword>
<comment type="caution">
    <text evidence="2">The sequence shown here is derived from an EMBL/GenBank/DDBJ whole genome shotgun (WGS) entry which is preliminary data.</text>
</comment>
<sequence length="86" mass="9056">MMMTQNMTMTDASANGTTSASRAHSAAMSCTSKSHIALILDAILLASIIICALVSITILVSVFVAGISILVLVLLVLEYCDSPRLR</sequence>
<proteinExistence type="predicted"/>
<evidence type="ECO:0000256" key="1">
    <source>
        <dbReference type="SAM" id="Phobius"/>
    </source>
</evidence>
<feature type="transmembrane region" description="Helical" evidence="1">
    <location>
        <begin position="62"/>
        <end position="80"/>
    </location>
</feature>
<accession>A0ABS2FSJ6</accession>
<gene>
    <name evidence="2" type="ORF">H9X91_03880</name>
</gene>
<evidence type="ECO:0000313" key="3">
    <source>
        <dbReference type="Proteomes" id="UP000719500"/>
    </source>
</evidence>
<keyword evidence="1" id="KW-0472">Membrane</keyword>
<keyword evidence="1" id="KW-0812">Transmembrane</keyword>
<name>A0ABS2FSJ6_9FIRM</name>
<dbReference type="EMBL" id="JACSNX010000003">
    <property type="protein sequence ID" value="MBM6850577.1"/>
    <property type="molecule type" value="Genomic_DNA"/>
</dbReference>
<organism evidence="2 3">
    <name type="scientific">Oscillibacter valericigenes</name>
    <dbReference type="NCBI Taxonomy" id="351091"/>
    <lineage>
        <taxon>Bacteria</taxon>
        <taxon>Bacillati</taxon>
        <taxon>Bacillota</taxon>
        <taxon>Clostridia</taxon>
        <taxon>Eubacteriales</taxon>
        <taxon>Oscillospiraceae</taxon>
        <taxon>Oscillibacter</taxon>
    </lineage>
</organism>
<feature type="transmembrane region" description="Helical" evidence="1">
    <location>
        <begin position="36"/>
        <end position="56"/>
    </location>
</feature>
<protein>
    <recommendedName>
        <fullName evidence="4">Transporter</fullName>
    </recommendedName>
</protein>
<dbReference type="Proteomes" id="UP000719500">
    <property type="component" value="Unassembled WGS sequence"/>
</dbReference>
<evidence type="ECO:0008006" key="4">
    <source>
        <dbReference type="Google" id="ProtNLM"/>
    </source>
</evidence>